<dbReference type="OrthoDB" id="9814966at2"/>
<dbReference type="InterPro" id="IPR052897">
    <property type="entry name" value="Sec-Metab_Biosynth_Hydrolase"/>
</dbReference>
<dbReference type="InterPro" id="IPR000073">
    <property type="entry name" value="AB_hydrolase_1"/>
</dbReference>
<protein>
    <submittedName>
        <fullName evidence="2">Pimeloyl-ACP methyl ester carboxylesterase</fullName>
    </submittedName>
</protein>
<dbReference type="PANTHER" id="PTHR37017">
    <property type="entry name" value="AB HYDROLASE-1 DOMAIN-CONTAINING PROTEIN-RELATED"/>
    <property type="match status" value="1"/>
</dbReference>
<organism evidence="2 3">
    <name type="scientific">Nocardia bhagyanarayanae</name>
    <dbReference type="NCBI Taxonomy" id="1215925"/>
    <lineage>
        <taxon>Bacteria</taxon>
        <taxon>Bacillati</taxon>
        <taxon>Actinomycetota</taxon>
        <taxon>Actinomycetes</taxon>
        <taxon>Mycobacteriales</taxon>
        <taxon>Nocardiaceae</taxon>
        <taxon>Nocardia</taxon>
    </lineage>
</organism>
<name>A0A543FCI7_9NOCA</name>
<dbReference type="Proteomes" id="UP000316331">
    <property type="component" value="Unassembled WGS sequence"/>
</dbReference>
<reference evidence="2 3" key="1">
    <citation type="submission" date="2019-06" db="EMBL/GenBank/DDBJ databases">
        <title>Sequencing the genomes of 1000 actinobacteria strains.</title>
        <authorList>
            <person name="Klenk H.-P."/>
        </authorList>
    </citation>
    <scope>NUCLEOTIDE SEQUENCE [LARGE SCALE GENOMIC DNA]</scope>
    <source>
        <strain evidence="2 3">DSM 103495</strain>
    </source>
</reference>
<accession>A0A543FCI7</accession>
<evidence type="ECO:0000313" key="2">
    <source>
        <dbReference type="EMBL" id="TQM31454.1"/>
    </source>
</evidence>
<dbReference type="AlphaFoldDB" id="A0A543FCI7"/>
<dbReference type="SUPFAM" id="SSF53474">
    <property type="entry name" value="alpha/beta-Hydrolases"/>
    <property type="match status" value="1"/>
</dbReference>
<evidence type="ECO:0000259" key="1">
    <source>
        <dbReference type="Pfam" id="PF12697"/>
    </source>
</evidence>
<dbReference type="EMBL" id="VFPG01000001">
    <property type="protein sequence ID" value="TQM31454.1"/>
    <property type="molecule type" value="Genomic_DNA"/>
</dbReference>
<feature type="domain" description="AB hydrolase-1" evidence="1">
    <location>
        <begin position="7"/>
        <end position="220"/>
    </location>
</feature>
<dbReference type="GO" id="GO:0003824">
    <property type="term" value="F:catalytic activity"/>
    <property type="evidence" value="ECO:0007669"/>
    <property type="project" value="UniProtKB-ARBA"/>
</dbReference>
<sequence length="232" mass="25091">MSAEPTIVLVHGFWGGAAHWGKVIVELRKRGFVNLRAVENPLTSLADDAARTRQMIEQVDGPVLLVGHSYGGAVITEAGDLPNVVGLVYVAAFAPDAGESPGQISQELPPAAFDNIAPDSDGYLWIRQDKFQESFAQDLSDDEALVMAVTQKAPLASTFGDAVTAPAWKNKPSWYQVSTADRMIDPDNERRMAERMKPRKIIELDASHASLASRPGAIVDLIEEAVRDLGLS</sequence>
<evidence type="ECO:0000313" key="3">
    <source>
        <dbReference type="Proteomes" id="UP000316331"/>
    </source>
</evidence>
<dbReference type="InterPro" id="IPR029058">
    <property type="entry name" value="AB_hydrolase_fold"/>
</dbReference>
<dbReference type="RefSeq" id="WP_141809539.1">
    <property type="nucleotide sequence ID" value="NZ_VFPG01000001.1"/>
</dbReference>
<proteinExistence type="predicted"/>
<keyword evidence="3" id="KW-1185">Reference proteome</keyword>
<gene>
    <name evidence="2" type="ORF">FB390_3112</name>
</gene>
<comment type="caution">
    <text evidence="2">The sequence shown here is derived from an EMBL/GenBank/DDBJ whole genome shotgun (WGS) entry which is preliminary data.</text>
</comment>
<dbReference type="Pfam" id="PF12697">
    <property type="entry name" value="Abhydrolase_6"/>
    <property type="match status" value="1"/>
</dbReference>
<dbReference type="PANTHER" id="PTHR37017:SF11">
    <property type="entry name" value="ESTERASE_LIPASE_THIOESTERASE DOMAIN-CONTAINING PROTEIN"/>
    <property type="match status" value="1"/>
</dbReference>
<dbReference type="Gene3D" id="3.40.50.1820">
    <property type="entry name" value="alpha/beta hydrolase"/>
    <property type="match status" value="1"/>
</dbReference>